<dbReference type="Gene3D" id="3.30.70.920">
    <property type="match status" value="1"/>
</dbReference>
<dbReference type="EMBL" id="JBHRTB010000001">
    <property type="protein sequence ID" value="MFC3141105.1"/>
    <property type="molecule type" value="Genomic_DNA"/>
</dbReference>
<dbReference type="CDD" id="cd00090">
    <property type="entry name" value="HTH_ARSR"/>
    <property type="match status" value="1"/>
</dbReference>
<dbReference type="InterPro" id="IPR036390">
    <property type="entry name" value="WH_DNA-bd_sf"/>
</dbReference>
<feature type="domain" description="HTH asnC-type" evidence="4">
    <location>
        <begin position="1"/>
        <end position="62"/>
    </location>
</feature>
<evidence type="ECO:0000256" key="3">
    <source>
        <dbReference type="ARBA" id="ARBA00023163"/>
    </source>
</evidence>
<dbReference type="Pfam" id="PF13412">
    <property type="entry name" value="HTH_24"/>
    <property type="match status" value="1"/>
</dbReference>
<comment type="caution">
    <text evidence="5">The sequence shown here is derived from an EMBL/GenBank/DDBJ whole genome shotgun (WGS) entry which is preliminary data.</text>
</comment>
<dbReference type="InterPro" id="IPR036388">
    <property type="entry name" value="WH-like_DNA-bd_sf"/>
</dbReference>
<dbReference type="PROSITE" id="PS00519">
    <property type="entry name" value="HTH_ASNC_1"/>
    <property type="match status" value="1"/>
</dbReference>
<gene>
    <name evidence="5" type="ORF">ACFOGP_00175</name>
</gene>
<dbReference type="InterPro" id="IPR011991">
    <property type="entry name" value="ArsR-like_HTH"/>
</dbReference>
<keyword evidence="1" id="KW-0805">Transcription regulation</keyword>
<keyword evidence="3" id="KW-0804">Transcription</keyword>
<dbReference type="InterPro" id="IPR000485">
    <property type="entry name" value="AsnC-type_HTH_dom"/>
</dbReference>
<dbReference type="InterPro" id="IPR019885">
    <property type="entry name" value="Tscrpt_reg_HTH_AsnC-type_CS"/>
</dbReference>
<evidence type="ECO:0000313" key="5">
    <source>
        <dbReference type="EMBL" id="MFC3141105.1"/>
    </source>
</evidence>
<name>A0ABV7GID4_9RHOB</name>
<evidence type="ECO:0000256" key="2">
    <source>
        <dbReference type="ARBA" id="ARBA00023125"/>
    </source>
</evidence>
<dbReference type="SUPFAM" id="SSF54909">
    <property type="entry name" value="Dimeric alpha+beta barrel"/>
    <property type="match status" value="1"/>
</dbReference>
<reference evidence="6" key="1">
    <citation type="journal article" date="2019" name="Int. J. Syst. Evol. Microbiol.">
        <title>The Global Catalogue of Microorganisms (GCM) 10K type strain sequencing project: providing services to taxonomists for standard genome sequencing and annotation.</title>
        <authorList>
            <consortium name="The Broad Institute Genomics Platform"/>
            <consortium name="The Broad Institute Genome Sequencing Center for Infectious Disease"/>
            <person name="Wu L."/>
            <person name="Ma J."/>
        </authorList>
    </citation>
    <scope>NUCLEOTIDE SEQUENCE [LARGE SCALE GENOMIC DNA]</scope>
    <source>
        <strain evidence="6">KCTC 52366</strain>
    </source>
</reference>
<proteinExistence type="predicted"/>
<dbReference type="Gene3D" id="1.10.10.10">
    <property type="entry name" value="Winged helix-like DNA-binding domain superfamily/Winged helix DNA-binding domain"/>
    <property type="match status" value="1"/>
</dbReference>
<dbReference type="SMART" id="SM00344">
    <property type="entry name" value="HTH_ASNC"/>
    <property type="match status" value="1"/>
</dbReference>
<dbReference type="InterPro" id="IPR011008">
    <property type="entry name" value="Dimeric_a/b-barrel"/>
</dbReference>
<dbReference type="Pfam" id="PF01037">
    <property type="entry name" value="AsnC_trans_reg"/>
    <property type="match status" value="1"/>
</dbReference>
<evidence type="ECO:0000256" key="1">
    <source>
        <dbReference type="ARBA" id="ARBA00023015"/>
    </source>
</evidence>
<sequence>MDRVDLALMRVLEKDARISFTELADRLGLSKTPVWKRVKALEAEGVITDYIARLDPKELGFGLEAFIAVTIDFKAAEEFEAAVLAHPSVWRCHAMTGDADYSLHVLARDMEDMDRLIRREIARLPGVDRTKSSVITRAVKRGQSLAELAERR</sequence>
<accession>A0ABV7GID4</accession>
<dbReference type="PROSITE" id="PS50956">
    <property type="entry name" value="HTH_ASNC_2"/>
    <property type="match status" value="1"/>
</dbReference>
<keyword evidence="6" id="KW-1185">Reference proteome</keyword>
<dbReference type="Proteomes" id="UP001595632">
    <property type="component" value="Unassembled WGS sequence"/>
</dbReference>
<dbReference type="PANTHER" id="PTHR30154:SF34">
    <property type="entry name" value="TRANSCRIPTIONAL REGULATOR AZLB"/>
    <property type="match status" value="1"/>
</dbReference>
<dbReference type="RefSeq" id="WP_379559742.1">
    <property type="nucleotide sequence ID" value="NZ_JBHRTB010000001.1"/>
</dbReference>
<evidence type="ECO:0000259" key="4">
    <source>
        <dbReference type="PROSITE" id="PS50956"/>
    </source>
</evidence>
<dbReference type="SUPFAM" id="SSF46785">
    <property type="entry name" value="Winged helix' DNA-binding domain"/>
    <property type="match status" value="1"/>
</dbReference>
<protein>
    <submittedName>
        <fullName evidence="5">Lrp/AsnC family transcriptional regulator</fullName>
    </submittedName>
</protein>
<keyword evidence="2" id="KW-0238">DNA-binding</keyword>
<organism evidence="5 6">
    <name type="scientific">Psychromarinibacter halotolerans</name>
    <dbReference type="NCBI Taxonomy" id="1775175"/>
    <lineage>
        <taxon>Bacteria</taxon>
        <taxon>Pseudomonadati</taxon>
        <taxon>Pseudomonadota</taxon>
        <taxon>Alphaproteobacteria</taxon>
        <taxon>Rhodobacterales</taxon>
        <taxon>Paracoccaceae</taxon>
        <taxon>Psychromarinibacter</taxon>
    </lineage>
</organism>
<dbReference type="PANTHER" id="PTHR30154">
    <property type="entry name" value="LEUCINE-RESPONSIVE REGULATORY PROTEIN"/>
    <property type="match status" value="1"/>
</dbReference>
<evidence type="ECO:0000313" key="6">
    <source>
        <dbReference type="Proteomes" id="UP001595632"/>
    </source>
</evidence>
<dbReference type="InterPro" id="IPR019888">
    <property type="entry name" value="Tscrpt_reg_AsnC-like"/>
</dbReference>
<dbReference type="InterPro" id="IPR019887">
    <property type="entry name" value="Tscrpt_reg_AsnC/Lrp_C"/>
</dbReference>
<dbReference type="PRINTS" id="PR00033">
    <property type="entry name" value="HTHASNC"/>
</dbReference>